<comment type="caution">
    <text evidence="2">The sequence shown here is derived from an EMBL/GenBank/DDBJ whole genome shotgun (WGS) entry which is preliminary data.</text>
</comment>
<dbReference type="Gene3D" id="1.10.510.10">
    <property type="entry name" value="Transferase(Phosphotransferase) domain 1"/>
    <property type="match status" value="1"/>
</dbReference>
<dbReference type="PANTHER" id="PTHR23257:SF958">
    <property type="entry name" value="SERINE_THREONINE-PROTEIN KINASE WNK4"/>
    <property type="match status" value="1"/>
</dbReference>
<dbReference type="InterPro" id="IPR008271">
    <property type="entry name" value="Ser/Thr_kinase_AS"/>
</dbReference>
<dbReference type="InterPro" id="IPR050167">
    <property type="entry name" value="Ser_Thr_protein_kinase"/>
</dbReference>
<organism evidence="2 3">
    <name type="scientific">Rotaria magnacalcarata</name>
    <dbReference type="NCBI Taxonomy" id="392030"/>
    <lineage>
        <taxon>Eukaryota</taxon>
        <taxon>Metazoa</taxon>
        <taxon>Spiralia</taxon>
        <taxon>Gnathifera</taxon>
        <taxon>Rotifera</taxon>
        <taxon>Eurotatoria</taxon>
        <taxon>Bdelloidea</taxon>
        <taxon>Philodinida</taxon>
        <taxon>Philodinidae</taxon>
        <taxon>Rotaria</taxon>
    </lineage>
</organism>
<reference evidence="2" key="1">
    <citation type="submission" date="2021-02" db="EMBL/GenBank/DDBJ databases">
        <authorList>
            <person name="Nowell W R."/>
        </authorList>
    </citation>
    <scope>NUCLEOTIDE SEQUENCE</scope>
</reference>
<gene>
    <name evidence="2" type="ORF">BYL167_LOCUS74189</name>
</gene>
<evidence type="ECO:0000313" key="3">
    <source>
        <dbReference type="Proteomes" id="UP000681967"/>
    </source>
</evidence>
<dbReference type="PROSITE" id="PS50011">
    <property type="entry name" value="PROTEIN_KINASE_DOM"/>
    <property type="match status" value="1"/>
</dbReference>
<accession>A0A8S3GCB4</accession>
<sequence>MLGTALGMNQLHAANIVHGDLKPQNVLISRDYTAKVTDFGLATLRGKTSSTVASSIISDDGSTVCGTAGYMAPELLESSNPPEYSSDVYSFGVMLNEIIQEEEPYTDQFRNFLGRGPFAAVNYAKL</sequence>
<evidence type="ECO:0000259" key="1">
    <source>
        <dbReference type="PROSITE" id="PS50011"/>
    </source>
</evidence>
<dbReference type="AlphaFoldDB" id="A0A8S3GCB4"/>
<dbReference type="Proteomes" id="UP000681967">
    <property type="component" value="Unassembled WGS sequence"/>
</dbReference>
<feature type="domain" description="Protein kinase" evidence="1">
    <location>
        <begin position="1"/>
        <end position="126"/>
    </location>
</feature>
<proteinExistence type="predicted"/>
<dbReference type="PANTHER" id="PTHR23257">
    <property type="entry name" value="SERINE-THREONINE PROTEIN KINASE"/>
    <property type="match status" value="1"/>
</dbReference>
<dbReference type="GO" id="GO:0005737">
    <property type="term" value="C:cytoplasm"/>
    <property type="evidence" value="ECO:0007669"/>
    <property type="project" value="TreeGrafter"/>
</dbReference>
<dbReference type="SUPFAM" id="SSF56112">
    <property type="entry name" value="Protein kinase-like (PK-like)"/>
    <property type="match status" value="1"/>
</dbReference>
<protein>
    <recommendedName>
        <fullName evidence="1">Protein kinase domain-containing protein</fullName>
    </recommendedName>
</protein>
<dbReference type="Pfam" id="PF00069">
    <property type="entry name" value="Pkinase"/>
    <property type="match status" value="1"/>
</dbReference>
<dbReference type="InterPro" id="IPR011009">
    <property type="entry name" value="Kinase-like_dom_sf"/>
</dbReference>
<dbReference type="EMBL" id="CAJOBH010264464">
    <property type="protein sequence ID" value="CAF5159564.1"/>
    <property type="molecule type" value="Genomic_DNA"/>
</dbReference>
<name>A0A8S3GCB4_9BILA</name>
<dbReference type="GO" id="GO:0007165">
    <property type="term" value="P:signal transduction"/>
    <property type="evidence" value="ECO:0007669"/>
    <property type="project" value="TreeGrafter"/>
</dbReference>
<feature type="non-terminal residue" evidence="2">
    <location>
        <position position="1"/>
    </location>
</feature>
<evidence type="ECO:0000313" key="2">
    <source>
        <dbReference type="EMBL" id="CAF5159564.1"/>
    </source>
</evidence>
<dbReference type="PROSITE" id="PS00108">
    <property type="entry name" value="PROTEIN_KINASE_ST"/>
    <property type="match status" value="1"/>
</dbReference>
<dbReference type="GO" id="GO:0004672">
    <property type="term" value="F:protein kinase activity"/>
    <property type="evidence" value="ECO:0007669"/>
    <property type="project" value="InterPro"/>
</dbReference>
<dbReference type="InterPro" id="IPR000719">
    <property type="entry name" value="Prot_kinase_dom"/>
</dbReference>
<dbReference type="GO" id="GO:0005524">
    <property type="term" value="F:ATP binding"/>
    <property type="evidence" value="ECO:0007669"/>
    <property type="project" value="InterPro"/>
</dbReference>
<feature type="non-terminal residue" evidence="2">
    <location>
        <position position="126"/>
    </location>
</feature>